<name>A0A225X5Q7_9STRA</name>
<dbReference type="AlphaFoldDB" id="A0A225X5Q7"/>
<dbReference type="STRING" id="4795.A0A225X5Q7"/>
<comment type="cofactor">
    <cofactor evidence="1">
        <name>a divalent metal cation</name>
        <dbReference type="ChEBI" id="CHEBI:60240"/>
    </cofactor>
</comment>
<dbReference type="Proteomes" id="UP000198211">
    <property type="component" value="Unassembled WGS sequence"/>
</dbReference>
<sequence length="277" mass="31556">MTVVSLMEVGNIVTRERTKATGVKAMCSVLYKLAVPMRWVDLSESFGHSPSGLSNIFLHTTLHLNGDLLDSKLEEFSEAMFAAGAPYTKIWCFIDGTVRRVCRPQPQKVCGKRKYLTQQSVYNGHKRKHSLKFQSLMTPDGMISHLFGPFPGRNHDIKYNSRCDERFKDYRIFRDCAYGRDDVMLSPFGKAVGNMTAVQLQISSSMRKLRVSVEWVLNYWKTLDVKSNLRTGTQPVGKMYHVGVLMNNCITCLRGGNTASDYFKVKFPNIREYLHST</sequence>
<proteinExistence type="predicted"/>
<accession>A0A225X5Q7</accession>
<protein>
    <recommendedName>
        <fullName evidence="3">DDE Tnp4 domain-containing protein</fullName>
    </recommendedName>
</protein>
<dbReference type="InterPro" id="IPR027806">
    <property type="entry name" value="HARBI1_dom"/>
</dbReference>
<evidence type="ECO:0000259" key="3">
    <source>
        <dbReference type="Pfam" id="PF13359"/>
    </source>
</evidence>
<keyword evidence="2" id="KW-0479">Metal-binding</keyword>
<evidence type="ECO:0000256" key="2">
    <source>
        <dbReference type="ARBA" id="ARBA00022723"/>
    </source>
</evidence>
<dbReference type="OrthoDB" id="95977at2759"/>
<gene>
    <name evidence="4" type="ORF">PHMEG_000394</name>
</gene>
<dbReference type="GO" id="GO:0046872">
    <property type="term" value="F:metal ion binding"/>
    <property type="evidence" value="ECO:0007669"/>
    <property type="project" value="UniProtKB-KW"/>
</dbReference>
<feature type="domain" description="DDE Tnp4" evidence="3">
    <location>
        <begin position="94"/>
        <end position="222"/>
    </location>
</feature>
<dbReference type="Pfam" id="PF13359">
    <property type="entry name" value="DDE_Tnp_4"/>
    <property type="match status" value="1"/>
</dbReference>
<dbReference type="EMBL" id="NBNE01000009">
    <property type="protein sequence ID" value="OWZ24570.1"/>
    <property type="molecule type" value="Genomic_DNA"/>
</dbReference>
<evidence type="ECO:0000313" key="5">
    <source>
        <dbReference type="Proteomes" id="UP000198211"/>
    </source>
</evidence>
<evidence type="ECO:0000313" key="4">
    <source>
        <dbReference type="EMBL" id="OWZ24570.1"/>
    </source>
</evidence>
<organism evidence="4 5">
    <name type="scientific">Phytophthora megakarya</name>
    <dbReference type="NCBI Taxonomy" id="4795"/>
    <lineage>
        <taxon>Eukaryota</taxon>
        <taxon>Sar</taxon>
        <taxon>Stramenopiles</taxon>
        <taxon>Oomycota</taxon>
        <taxon>Peronosporomycetes</taxon>
        <taxon>Peronosporales</taxon>
        <taxon>Peronosporaceae</taxon>
        <taxon>Phytophthora</taxon>
    </lineage>
</organism>
<comment type="caution">
    <text evidence="4">The sequence shown here is derived from an EMBL/GenBank/DDBJ whole genome shotgun (WGS) entry which is preliminary data.</text>
</comment>
<keyword evidence="5" id="KW-1185">Reference proteome</keyword>
<reference evidence="5" key="1">
    <citation type="submission" date="2017-03" db="EMBL/GenBank/DDBJ databases">
        <title>Phytopthora megakarya and P. palmivora, two closely related causual agents of cacao black pod achieved similar genome size and gene model numbers by different mechanisms.</title>
        <authorList>
            <person name="Ali S."/>
            <person name="Shao J."/>
            <person name="Larry D.J."/>
            <person name="Kronmiller B."/>
            <person name="Shen D."/>
            <person name="Strem M.D."/>
            <person name="Melnick R.L."/>
            <person name="Guiltinan M.J."/>
            <person name="Tyler B.M."/>
            <person name="Meinhardt L.W."/>
            <person name="Bailey B.A."/>
        </authorList>
    </citation>
    <scope>NUCLEOTIDE SEQUENCE [LARGE SCALE GENOMIC DNA]</scope>
    <source>
        <strain evidence="5">zdho120</strain>
    </source>
</reference>
<evidence type="ECO:0000256" key="1">
    <source>
        <dbReference type="ARBA" id="ARBA00001968"/>
    </source>
</evidence>